<dbReference type="InterPro" id="IPR036411">
    <property type="entry name" value="TorD-like_sf"/>
</dbReference>
<dbReference type="GO" id="GO:0005048">
    <property type="term" value="F:signal sequence binding"/>
    <property type="evidence" value="ECO:0007669"/>
    <property type="project" value="InterPro"/>
</dbReference>
<evidence type="ECO:0000313" key="3">
    <source>
        <dbReference type="EMBL" id="OAT53620.1"/>
    </source>
</evidence>
<dbReference type="InterPro" id="IPR026269">
    <property type="entry name" value="DmsD-type"/>
</dbReference>
<comment type="similarity">
    <text evidence="2">Belongs to the TorD/DmsD family. DmsD subfamily.</text>
</comment>
<dbReference type="InterPro" id="IPR020945">
    <property type="entry name" value="DMSO/NO3_reduct_chaperone"/>
</dbReference>
<dbReference type="AlphaFoldDB" id="A0A1B7K0F0"/>
<dbReference type="PANTHER" id="PTHR34227">
    <property type="entry name" value="CHAPERONE PROTEIN YCDY"/>
    <property type="match status" value="1"/>
</dbReference>
<name>A0A1B7K0F0_9GAMM</name>
<reference evidence="3 4" key="1">
    <citation type="submission" date="2016-04" db="EMBL/GenBank/DDBJ databases">
        <title>ATOL: Assembling a taxonomically balanced genome-scale reconstruction of the evolutionary history of the Enterobacteriaceae.</title>
        <authorList>
            <person name="Plunkett G.III."/>
            <person name="Neeno-Eckwall E.C."/>
            <person name="Glasner J.D."/>
            <person name="Perna N.T."/>
        </authorList>
    </citation>
    <scope>NUCLEOTIDE SEQUENCE [LARGE SCALE GENOMIC DNA]</scope>
    <source>
        <strain evidence="3 4">ATCC 35613</strain>
    </source>
</reference>
<comment type="function">
    <text evidence="2">Required for biogenesis/assembly of DMSO reductase, but not for the interaction of the DmsA signal peptide with the Tat system. May be part of a chaperone cascade complex that facilitates a folding-maturation pathway for the substrate protein.</text>
</comment>
<evidence type="ECO:0000256" key="2">
    <source>
        <dbReference type="HAMAP-Rule" id="MF_00940"/>
    </source>
</evidence>
<organism evidence="3 4">
    <name type="scientific">Providencia heimbachae ATCC 35613</name>
    <dbReference type="NCBI Taxonomy" id="1354272"/>
    <lineage>
        <taxon>Bacteria</taxon>
        <taxon>Pseudomonadati</taxon>
        <taxon>Pseudomonadota</taxon>
        <taxon>Gammaproteobacteria</taxon>
        <taxon>Enterobacterales</taxon>
        <taxon>Morganellaceae</taxon>
        <taxon>Providencia</taxon>
    </lineage>
</organism>
<dbReference type="Proteomes" id="UP000078224">
    <property type="component" value="Unassembled WGS sequence"/>
</dbReference>
<dbReference type="OrthoDB" id="3174863at2"/>
<dbReference type="NCBIfam" id="NF008632">
    <property type="entry name" value="PRK11621.1"/>
    <property type="match status" value="1"/>
</dbReference>
<dbReference type="PANTHER" id="PTHR34227:SF6">
    <property type="entry name" value="TAT PROOFREADING CHAPERONE DMSD"/>
    <property type="match status" value="1"/>
</dbReference>
<dbReference type="HAMAP" id="MF_00940">
    <property type="entry name" value="DmsD_chaperone"/>
    <property type="match status" value="1"/>
</dbReference>
<gene>
    <name evidence="2" type="primary">dmsD</name>
    <name evidence="3" type="ORF">M998_0873</name>
</gene>
<dbReference type="RefSeq" id="WP_068442416.1">
    <property type="nucleotide sequence ID" value="NZ_LXEW01000015.1"/>
</dbReference>
<dbReference type="InterPro" id="IPR028611">
    <property type="entry name" value="DmsD_chaperone"/>
</dbReference>
<sequence>MNEHTLNDISVTARILGAVFYYSPEQVPDIITLLGSGEWVTDWHYGSMAQKQAIAAKMATIHRDDNETLNEAYQRLFIGPYALPSPPWGSVWLDKENVLFGGSTLQLREWMKENHIDIHLTQNEPEDHFGLLLMMVAWVAEHNPEKLSELLGQHIFPWGFLYLDKMQKQAHSPFYTSLAQLASLTLTGWQQLLNIEADKKLIYYHA</sequence>
<dbReference type="InterPro" id="IPR050289">
    <property type="entry name" value="TorD/DmsD_chaperones"/>
</dbReference>
<keyword evidence="1 2" id="KW-0143">Chaperone</keyword>
<dbReference type="Gene3D" id="1.10.3480.10">
    <property type="entry name" value="TorD-like"/>
    <property type="match status" value="1"/>
</dbReference>
<comment type="caution">
    <text evidence="3">The sequence shown here is derived from an EMBL/GenBank/DDBJ whole genome shotgun (WGS) entry which is preliminary data.</text>
</comment>
<accession>A0A1B7K0F0</accession>
<dbReference type="PIRSF" id="PIRSF004690">
    <property type="entry name" value="DmsD"/>
    <property type="match status" value="1"/>
</dbReference>
<evidence type="ECO:0000313" key="4">
    <source>
        <dbReference type="Proteomes" id="UP000078224"/>
    </source>
</evidence>
<keyword evidence="4" id="KW-1185">Reference proteome</keyword>
<dbReference type="PATRIC" id="fig|1354272.4.peg.896"/>
<dbReference type="Pfam" id="PF02613">
    <property type="entry name" value="Nitrate_red_del"/>
    <property type="match status" value="1"/>
</dbReference>
<proteinExistence type="inferred from homology"/>
<evidence type="ECO:0000256" key="1">
    <source>
        <dbReference type="ARBA" id="ARBA00023186"/>
    </source>
</evidence>
<dbReference type="EMBL" id="LXEW01000015">
    <property type="protein sequence ID" value="OAT53620.1"/>
    <property type="molecule type" value="Genomic_DNA"/>
</dbReference>
<protein>
    <recommendedName>
        <fullName evidence="2">Tat proofreading chaperone DmsD</fullName>
    </recommendedName>
    <alternativeName>
        <fullName evidence="2">DMSO reductase maturation protein</fullName>
    </alternativeName>
    <alternativeName>
        <fullName evidence="2">Twin-arginine leader-binding protein DmsD</fullName>
    </alternativeName>
</protein>
<dbReference type="SUPFAM" id="SSF89155">
    <property type="entry name" value="TorD-like"/>
    <property type="match status" value="1"/>
</dbReference>